<dbReference type="Proteomes" id="UP000271554">
    <property type="component" value="Chromosome"/>
</dbReference>
<evidence type="ECO:0000313" key="3">
    <source>
        <dbReference type="Proteomes" id="UP000271554"/>
    </source>
</evidence>
<feature type="region of interest" description="Disordered" evidence="1">
    <location>
        <begin position="65"/>
        <end position="116"/>
    </location>
</feature>
<dbReference type="AlphaFoldDB" id="A0A387HG73"/>
<feature type="region of interest" description="Disordered" evidence="1">
    <location>
        <begin position="1"/>
        <end position="34"/>
    </location>
</feature>
<accession>A0A387HG73</accession>
<evidence type="ECO:0000313" key="2">
    <source>
        <dbReference type="EMBL" id="AYG82479.1"/>
    </source>
</evidence>
<proteinExistence type="predicted"/>
<feature type="region of interest" description="Disordered" evidence="1">
    <location>
        <begin position="140"/>
        <end position="185"/>
    </location>
</feature>
<gene>
    <name evidence="2" type="ORF">DWB77_04655</name>
</gene>
<dbReference type="EMBL" id="CP032698">
    <property type="protein sequence ID" value="AYG82479.1"/>
    <property type="molecule type" value="Genomic_DNA"/>
</dbReference>
<evidence type="ECO:0000256" key="1">
    <source>
        <dbReference type="SAM" id="MobiDB-lite"/>
    </source>
</evidence>
<organism evidence="2 3">
    <name type="scientific">Streptomyces hundungensis</name>
    <dbReference type="NCBI Taxonomy" id="1077946"/>
    <lineage>
        <taxon>Bacteria</taxon>
        <taxon>Bacillati</taxon>
        <taxon>Actinomycetota</taxon>
        <taxon>Actinomycetes</taxon>
        <taxon>Kitasatosporales</taxon>
        <taxon>Streptomycetaceae</taxon>
        <taxon>Streptomyces</taxon>
    </lineage>
</organism>
<reference evidence="2 3" key="1">
    <citation type="submission" date="2018-10" db="EMBL/GenBank/DDBJ databases">
        <title>Relationship between Morphology and Antimicrobial Activity in Streptomyces.</title>
        <authorList>
            <person name="Kang H.J."/>
            <person name="Kim S.B."/>
        </authorList>
    </citation>
    <scope>NUCLEOTIDE SEQUENCE [LARGE SCALE GENOMIC DNA]</scope>
    <source>
        <strain evidence="2 3">BH38</strain>
    </source>
</reference>
<name>A0A387HG73_9ACTN</name>
<protein>
    <submittedName>
        <fullName evidence="2">Uncharacterized protein</fullName>
    </submittedName>
</protein>
<feature type="compositionally biased region" description="Low complexity" evidence="1">
    <location>
        <begin position="19"/>
        <end position="31"/>
    </location>
</feature>
<keyword evidence="3" id="KW-1185">Reference proteome</keyword>
<feature type="compositionally biased region" description="Polar residues" evidence="1">
    <location>
        <begin position="166"/>
        <end position="185"/>
    </location>
</feature>
<sequence>MAARFGSGAASRKRAPRVGPRARPTPGTAAALGSLDPAGRAWLSAQFPAPLNPLHICGPRVAGRAVPRAPGRTGAGPDGAGRAVPRAPKSPCRPRTVVASRAVPRAPKSPSTPADRAWLGAQFPAPLKAPLHLRTVHGWARSSPRPWQNRRGAGRGRARGSPRSLPPSTLRTNPRSPCQARTSARTSSLTLAIVVASRASTFRRSNGSVLEARRLNHQSWAVTVRPSSSSRVRPSWPS</sequence>
<dbReference type="KEGG" id="shun:DWB77_04655"/>